<dbReference type="Pfam" id="PF23639">
    <property type="entry name" value="DUF7146"/>
    <property type="match status" value="1"/>
</dbReference>
<dbReference type="InterPro" id="IPR036977">
    <property type="entry name" value="DNA_primase_Znf_CHC2"/>
</dbReference>
<dbReference type="KEGG" id="span:AWL63_18535"/>
<dbReference type="EMBL" id="CP014168">
    <property type="protein sequence ID" value="AOH85640.1"/>
    <property type="molecule type" value="Genomic_DNA"/>
</dbReference>
<dbReference type="STRING" id="1560345.AWL63_18535"/>
<evidence type="ECO:0000313" key="9">
    <source>
        <dbReference type="EMBL" id="AOH85640.1"/>
    </source>
</evidence>
<evidence type="ECO:0000256" key="4">
    <source>
        <dbReference type="ARBA" id="ARBA00022695"/>
    </source>
</evidence>
<evidence type="ECO:0000313" key="10">
    <source>
        <dbReference type="Proteomes" id="UP000094256"/>
    </source>
</evidence>
<dbReference type="InterPro" id="IPR006171">
    <property type="entry name" value="TOPRIM_dom"/>
</dbReference>
<dbReference type="GO" id="GO:0003677">
    <property type="term" value="F:DNA binding"/>
    <property type="evidence" value="ECO:0007669"/>
    <property type="project" value="InterPro"/>
</dbReference>
<feature type="domain" description="Toprim" evidence="7">
    <location>
        <begin position="208"/>
        <end position="299"/>
    </location>
</feature>
<evidence type="ECO:0000259" key="7">
    <source>
        <dbReference type="Pfam" id="PF13362"/>
    </source>
</evidence>
<evidence type="ECO:0000256" key="5">
    <source>
        <dbReference type="ARBA" id="ARBA00022705"/>
    </source>
</evidence>
<dbReference type="GO" id="GO:0016779">
    <property type="term" value="F:nucleotidyltransferase activity"/>
    <property type="evidence" value="ECO:0007669"/>
    <property type="project" value="UniProtKB-KW"/>
</dbReference>
<dbReference type="GO" id="GO:1990077">
    <property type="term" value="C:primosome complex"/>
    <property type="evidence" value="ECO:0007669"/>
    <property type="project" value="UniProtKB-KW"/>
</dbReference>
<reference evidence="9 10" key="1">
    <citation type="submission" date="2016-01" db="EMBL/GenBank/DDBJ databases">
        <title>Complete genome and mega plasmid sequence of Sphingomonas panacis DCY99 elicits systemic resistance in rice to Xanthomonas oryzae.</title>
        <authorList>
            <person name="Kim Y.J."/>
            <person name="Yang D.C."/>
            <person name="Sing P."/>
        </authorList>
    </citation>
    <scope>NUCLEOTIDE SEQUENCE [LARGE SCALE GENOMIC DNA]</scope>
    <source>
        <strain evidence="9 10">DCY99</strain>
    </source>
</reference>
<dbReference type="GO" id="GO:0006269">
    <property type="term" value="P:DNA replication, synthesis of primer"/>
    <property type="evidence" value="ECO:0007669"/>
    <property type="project" value="UniProtKB-KW"/>
</dbReference>
<protein>
    <submittedName>
        <fullName evidence="9">Virulence-associated protein E</fullName>
    </submittedName>
</protein>
<dbReference type="AlphaFoldDB" id="A0A1B3ZDZ1"/>
<evidence type="ECO:0000259" key="8">
    <source>
        <dbReference type="Pfam" id="PF23639"/>
    </source>
</evidence>
<evidence type="ECO:0000256" key="2">
    <source>
        <dbReference type="ARBA" id="ARBA00022515"/>
    </source>
</evidence>
<dbReference type="Pfam" id="PF13362">
    <property type="entry name" value="Toprim_3"/>
    <property type="match status" value="1"/>
</dbReference>
<dbReference type="Gene3D" id="3.90.580.10">
    <property type="entry name" value="Zinc finger, CHC2-type domain"/>
    <property type="match status" value="1"/>
</dbReference>
<keyword evidence="5" id="KW-0235">DNA replication</keyword>
<dbReference type="OrthoDB" id="7465087at2"/>
<keyword evidence="4" id="KW-0548">Nucleotidyltransferase</keyword>
<accession>A0A1B3ZDZ1</accession>
<evidence type="ECO:0000256" key="6">
    <source>
        <dbReference type="ARBA" id="ARBA00023163"/>
    </source>
</evidence>
<dbReference type="GO" id="GO:0008270">
    <property type="term" value="F:zinc ion binding"/>
    <property type="evidence" value="ECO:0007669"/>
    <property type="project" value="InterPro"/>
</dbReference>
<evidence type="ECO:0000256" key="3">
    <source>
        <dbReference type="ARBA" id="ARBA00022679"/>
    </source>
</evidence>
<keyword evidence="10" id="KW-1185">Reference proteome</keyword>
<dbReference type="Proteomes" id="UP000094256">
    <property type="component" value="Chromosome"/>
</dbReference>
<keyword evidence="1" id="KW-0240">DNA-directed RNA polymerase</keyword>
<keyword evidence="2" id="KW-0639">Primosome</keyword>
<name>A0A1B3ZDZ1_9SPHN</name>
<feature type="domain" description="DUF7146" evidence="8">
    <location>
        <begin position="101"/>
        <end position="201"/>
    </location>
</feature>
<evidence type="ECO:0000256" key="1">
    <source>
        <dbReference type="ARBA" id="ARBA00022478"/>
    </source>
</evidence>
<gene>
    <name evidence="9" type="ORF">AWL63_18535</name>
</gene>
<organism evidence="9 10">
    <name type="scientific">Sphingomonas panacis</name>
    <dbReference type="NCBI Taxonomy" id="1560345"/>
    <lineage>
        <taxon>Bacteria</taxon>
        <taxon>Pseudomonadati</taxon>
        <taxon>Pseudomonadota</taxon>
        <taxon>Alphaproteobacteria</taxon>
        <taxon>Sphingomonadales</taxon>
        <taxon>Sphingomonadaceae</taxon>
        <taxon>Sphingomonas</taxon>
    </lineage>
</organism>
<dbReference type="InterPro" id="IPR055570">
    <property type="entry name" value="DUF7146"/>
</dbReference>
<keyword evidence="6" id="KW-0804">Transcription</keyword>
<dbReference type="GO" id="GO:0000428">
    <property type="term" value="C:DNA-directed RNA polymerase complex"/>
    <property type="evidence" value="ECO:0007669"/>
    <property type="project" value="UniProtKB-KW"/>
</dbReference>
<sequence>MSQSALKKPNPYLESLGADLVKRLGGIWSSSGGMCRCPAHDDASPSLSVRVGDTALLFKCFAGCDTRDVLRAIRRLDRNALRSYPADAATHSSSSSSLWLRERALELWDSSVPLPGTSGADYLQRRGLPADSRVLRFNRRTRLGPGRIASCRPALISALHEAGHFVAVQRTFLEPNEPRRARDLANPRRMLGRPLGGAVMLASAGATLGLAEGMETAYSAMILFGLPVWATLGNERLAGITIPKSVTRLLLLPDNDRGGKIGAAKAEQAYAMPDRTIETVWPPPGFNDWNDVLRKYGADGAAFYRQAA</sequence>
<proteinExistence type="predicted"/>
<keyword evidence="3" id="KW-0808">Transferase</keyword>